<dbReference type="InterPro" id="IPR006439">
    <property type="entry name" value="HAD-SF_hydro_IA"/>
</dbReference>
<dbReference type="NCBIfam" id="TIGR01509">
    <property type="entry name" value="HAD-SF-IA-v3"/>
    <property type="match status" value="1"/>
</dbReference>
<dbReference type="PANTHER" id="PTHR43434">
    <property type="entry name" value="PHOSPHOGLYCOLATE PHOSPHATASE"/>
    <property type="match status" value="1"/>
</dbReference>
<dbReference type="Gene3D" id="1.10.150.240">
    <property type="entry name" value="Putative phosphatase, domain 2"/>
    <property type="match status" value="1"/>
</dbReference>
<dbReference type="GO" id="GO:0008967">
    <property type="term" value="F:phosphoglycolate phosphatase activity"/>
    <property type="evidence" value="ECO:0007669"/>
    <property type="project" value="TreeGrafter"/>
</dbReference>
<dbReference type="Pfam" id="PF13419">
    <property type="entry name" value="HAD_2"/>
    <property type="match status" value="1"/>
</dbReference>
<dbReference type="SFLD" id="SFLDG01129">
    <property type="entry name" value="C1.5:_HAD__Beta-PGM__Phosphata"/>
    <property type="match status" value="1"/>
</dbReference>
<dbReference type="NCBIfam" id="TIGR01549">
    <property type="entry name" value="HAD-SF-IA-v1"/>
    <property type="match status" value="1"/>
</dbReference>
<dbReference type="CDD" id="cd02616">
    <property type="entry name" value="HAD_PPase"/>
    <property type="match status" value="1"/>
</dbReference>
<reference evidence="1" key="1">
    <citation type="submission" date="2024-06" db="EMBL/GenBank/DDBJ databases">
        <authorList>
            <person name="Fan A."/>
            <person name="Zhang F.Y."/>
            <person name="Zhang L."/>
        </authorList>
    </citation>
    <scope>NUCLEOTIDE SEQUENCE</scope>
    <source>
        <strain evidence="1">Y61</strain>
    </source>
</reference>
<dbReference type="AlphaFoldDB" id="A0AAU8IBU1"/>
<dbReference type="InterPro" id="IPR036412">
    <property type="entry name" value="HAD-like_sf"/>
</dbReference>
<organism evidence="1">
    <name type="scientific">Sporolactobacillus sp. Y61</name>
    <dbReference type="NCBI Taxonomy" id="3160863"/>
    <lineage>
        <taxon>Bacteria</taxon>
        <taxon>Bacillati</taxon>
        <taxon>Bacillota</taxon>
        <taxon>Bacilli</taxon>
        <taxon>Bacillales</taxon>
        <taxon>Sporolactobacillaceae</taxon>
        <taxon>Sporolactobacillus</taxon>
    </lineage>
</organism>
<dbReference type="PRINTS" id="PR00413">
    <property type="entry name" value="HADHALOGNASE"/>
</dbReference>
<dbReference type="Gene3D" id="3.40.50.1000">
    <property type="entry name" value="HAD superfamily/HAD-like"/>
    <property type="match status" value="1"/>
</dbReference>
<keyword evidence="1" id="KW-0378">Hydrolase</keyword>
<gene>
    <name evidence="1" type="primary">ppaX</name>
    <name evidence="1" type="ORF">ABNN70_08000</name>
</gene>
<dbReference type="InterPro" id="IPR041492">
    <property type="entry name" value="HAD_2"/>
</dbReference>
<dbReference type="SUPFAM" id="SSF56784">
    <property type="entry name" value="HAD-like"/>
    <property type="match status" value="1"/>
</dbReference>
<dbReference type="RefSeq" id="WP_129928746.1">
    <property type="nucleotide sequence ID" value="NZ_CP159510.1"/>
</dbReference>
<dbReference type="GO" id="GO:0006281">
    <property type="term" value="P:DNA repair"/>
    <property type="evidence" value="ECO:0007669"/>
    <property type="project" value="TreeGrafter"/>
</dbReference>
<dbReference type="InterPro" id="IPR023198">
    <property type="entry name" value="PGP-like_dom2"/>
</dbReference>
<evidence type="ECO:0000313" key="1">
    <source>
        <dbReference type="EMBL" id="XCJ15679.1"/>
    </source>
</evidence>
<protein>
    <submittedName>
        <fullName evidence="1">Pyrophosphatase PpaX</fullName>
        <ecNumber evidence="1">3.6.1.1</ecNumber>
    </submittedName>
</protein>
<dbReference type="InterPro" id="IPR023214">
    <property type="entry name" value="HAD_sf"/>
</dbReference>
<dbReference type="InterPro" id="IPR050155">
    <property type="entry name" value="HAD-like_hydrolase_sf"/>
</dbReference>
<dbReference type="GO" id="GO:0004427">
    <property type="term" value="F:inorganic diphosphate phosphatase activity"/>
    <property type="evidence" value="ECO:0007669"/>
    <property type="project" value="UniProtKB-EC"/>
</dbReference>
<dbReference type="GO" id="GO:0005829">
    <property type="term" value="C:cytosol"/>
    <property type="evidence" value="ECO:0007669"/>
    <property type="project" value="TreeGrafter"/>
</dbReference>
<dbReference type="SFLD" id="SFLDS00003">
    <property type="entry name" value="Haloacid_Dehalogenase"/>
    <property type="match status" value="1"/>
</dbReference>
<sequence>MIQTVLFDLDGTLINTNRLILASFQYTLDRYFPGQYTKEDLIPFIGEPLHASFSRVDARLAGEMVAVYREYNSRHHDQLVTEFPGVHETLQNLRKAGCHLGVVSTKRRDMVERGLTLTHMNDYFSTIVAGDEVGHFKPDPEPVETAIARLHATAEQTMMVGDSPADILAGSSAHVRTAAVSWSLKERSVLEGLHPDYFLDSMIDLLDIVRREDSAAM</sequence>
<dbReference type="PANTHER" id="PTHR43434:SF26">
    <property type="entry name" value="PYROPHOSPHATASE PPAX"/>
    <property type="match status" value="1"/>
</dbReference>
<proteinExistence type="predicted"/>
<dbReference type="EMBL" id="CP159510">
    <property type="protein sequence ID" value="XCJ15679.1"/>
    <property type="molecule type" value="Genomic_DNA"/>
</dbReference>
<accession>A0AAU8IBU1</accession>
<dbReference type="NCBIfam" id="NF009804">
    <property type="entry name" value="PRK13288.1"/>
    <property type="match status" value="1"/>
</dbReference>
<dbReference type="SFLD" id="SFLDG01135">
    <property type="entry name" value="C1.5.6:_HAD__Beta-PGM__Phospha"/>
    <property type="match status" value="1"/>
</dbReference>
<name>A0AAU8IBU1_9BACL</name>
<dbReference type="EC" id="3.6.1.1" evidence="1"/>
<dbReference type="FunFam" id="3.40.50.1000:FF:000022">
    <property type="entry name" value="Phosphoglycolate phosphatase"/>
    <property type="match status" value="1"/>
</dbReference>